<reference evidence="2 3" key="1">
    <citation type="submission" date="2016-10" db="EMBL/GenBank/DDBJ databases">
        <authorList>
            <person name="de Groot N.N."/>
        </authorList>
    </citation>
    <scope>NUCLEOTIDE SEQUENCE [LARGE SCALE GENOMIC DNA]</scope>
    <source>
        <strain evidence="2 3">DSM 46701</strain>
    </source>
</reference>
<keyword evidence="3" id="KW-1185">Reference proteome</keyword>
<sequence length="200" mass="22410">MPNVGALILGAGMSKRMGKPKLLLSLKGKPLFRYAVETALASGLNPVILVGGQHVDEFKKQTADLRDVEIIANQSYHTGMSSSIQTGIKALEGRTDAAIIFLADQPLVPCLVVEQLLQDYRTCRPHGVLIVRPLYNGRQGHPVLFDRQLYKEFEKIQGDEGGKSIIQRHQHKLKLVSFENSIWNTDIDTYEDLRVVEQEF</sequence>
<evidence type="ECO:0000313" key="2">
    <source>
        <dbReference type="EMBL" id="SEN76286.1"/>
    </source>
</evidence>
<protein>
    <submittedName>
        <fullName evidence="2">Molybdenum cofactor cytidylyltransferase</fullName>
    </submittedName>
</protein>
<dbReference type="SUPFAM" id="SSF53448">
    <property type="entry name" value="Nucleotide-diphospho-sugar transferases"/>
    <property type="match status" value="1"/>
</dbReference>
<dbReference type="InterPro" id="IPR029044">
    <property type="entry name" value="Nucleotide-diphossugar_trans"/>
</dbReference>
<name>A0A1H8J7J9_9BACL</name>
<proteinExistence type="predicted"/>
<dbReference type="Pfam" id="PF12804">
    <property type="entry name" value="NTP_transf_3"/>
    <property type="match status" value="1"/>
</dbReference>
<keyword evidence="2" id="KW-0808">Transferase</keyword>
<dbReference type="InterPro" id="IPR025877">
    <property type="entry name" value="MobA-like_NTP_Trfase"/>
</dbReference>
<dbReference type="PANTHER" id="PTHR43777:SF1">
    <property type="entry name" value="MOLYBDENUM COFACTOR CYTIDYLYLTRANSFERASE"/>
    <property type="match status" value="1"/>
</dbReference>
<dbReference type="GO" id="GO:0016779">
    <property type="term" value="F:nucleotidyltransferase activity"/>
    <property type="evidence" value="ECO:0007669"/>
    <property type="project" value="UniProtKB-KW"/>
</dbReference>
<dbReference type="STRING" id="1173111.SAMN05444955_12211"/>
<dbReference type="RefSeq" id="WP_170840017.1">
    <property type="nucleotide sequence ID" value="NZ_FOCQ01000022.1"/>
</dbReference>
<evidence type="ECO:0000259" key="1">
    <source>
        <dbReference type="Pfam" id="PF12804"/>
    </source>
</evidence>
<dbReference type="PANTHER" id="PTHR43777">
    <property type="entry name" value="MOLYBDENUM COFACTOR CYTIDYLYLTRANSFERASE"/>
    <property type="match status" value="1"/>
</dbReference>
<gene>
    <name evidence="2" type="ORF">SAMN05444955_12211</name>
</gene>
<keyword evidence="2" id="KW-0548">Nucleotidyltransferase</keyword>
<feature type="domain" description="MobA-like NTP transferase" evidence="1">
    <location>
        <begin position="6"/>
        <end position="170"/>
    </location>
</feature>
<dbReference type="EMBL" id="FOCQ01000022">
    <property type="protein sequence ID" value="SEN76286.1"/>
    <property type="molecule type" value="Genomic_DNA"/>
</dbReference>
<dbReference type="Proteomes" id="UP000199695">
    <property type="component" value="Unassembled WGS sequence"/>
</dbReference>
<evidence type="ECO:0000313" key="3">
    <source>
        <dbReference type="Proteomes" id="UP000199695"/>
    </source>
</evidence>
<dbReference type="AlphaFoldDB" id="A0A1H8J7J9"/>
<dbReference type="Gene3D" id="3.90.550.10">
    <property type="entry name" value="Spore Coat Polysaccharide Biosynthesis Protein SpsA, Chain A"/>
    <property type="match status" value="1"/>
</dbReference>
<accession>A0A1H8J7J9</accession>
<organism evidence="2 3">
    <name type="scientific">Lihuaxuella thermophila</name>
    <dbReference type="NCBI Taxonomy" id="1173111"/>
    <lineage>
        <taxon>Bacteria</taxon>
        <taxon>Bacillati</taxon>
        <taxon>Bacillota</taxon>
        <taxon>Bacilli</taxon>
        <taxon>Bacillales</taxon>
        <taxon>Thermoactinomycetaceae</taxon>
        <taxon>Lihuaxuella</taxon>
    </lineage>
</organism>
<dbReference type="CDD" id="cd04182">
    <property type="entry name" value="GT_2_like_f"/>
    <property type="match status" value="1"/>
</dbReference>